<dbReference type="AlphaFoldDB" id="A0A6G0VTF0"/>
<evidence type="ECO:0000313" key="2">
    <source>
        <dbReference type="Proteomes" id="UP000478052"/>
    </source>
</evidence>
<keyword evidence="2" id="KW-1185">Reference proteome</keyword>
<dbReference type="OrthoDB" id="10491214at2759"/>
<sequence length="162" mass="18202">MQPIFDSPFKIATSALVESDFNQLKNLILRHASRPMTADRFILRHIQSIDSNSKLFRSSQLRNDGIDKSPTTSTSSVENHCVSIDPFLSSDDDIENWRGKGEEPITSITLKENNKKQIKFHSSKNTATKVKSEANIKITKQLFDNLGTSSISDDNEKNAFVT</sequence>
<organism evidence="1 2">
    <name type="scientific">Aphis craccivora</name>
    <name type="common">Cowpea aphid</name>
    <dbReference type="NCBI Taxonomy" id="307492"/>
    <lineage>
        <taxon>Eukaryota</taxon>
        <taxon>Metazoa</taxon>
        <taxon>Ecdysozoa</taxon>
        <taxon>Arthropoda</taxon>
        <taxon>Hexapoda</taxon>
        <taxon>Insecta</taxon>
        <taxon>Pterygota</taxon>
        <taxon>Neoptera</taxon>
        <taxon>Paraneoptera</taxon>
        <taxon>Hemiptera</taxon>
        <taxon>Sternorrhyncha</taxon>
        <taxon>Aphidomorpha</taxon>
        <taxon>Aphidoidea</taxon>
        <taxon>Aphididae</taxon>
        <taxon>Aphidini</taxon>
        <taxon>Aphis</taxon>
        <taxon>Aphis</taxon>
    </lineage>
</organism>
<dbReference type="EMBL" id="VUJU01012132">
    <property type="protein sequence ID" value="KAF0708612.1"/>
    <property type="molecule type" value="Genomic_DNA"/>
</dbReference>
<accession>A0A6G0VTF0</accession>
<name>A0A6G0VTF0_APHCR</name>
<gene>
    <name evidence="1" type="ORF">FWK35_00033148</name>
</gene>
<protein>
    <submittedName>
        <fullName evidence="1">Uncharacterized protein</fullName>
    </submittedName>
</protein>
<comment type="caution">
    <text evidence="1">The sequence shown here is derived from an EMBL/GenBank/DDBJ whole genome shotgun (WGS) entry which is preliminary data.</text>
</comment>
<dbReference type="Proteomes" id="UP000478052">
    <property type="component" value="Unassembled WGS sequence"/>
</dbReference>
<proteinExistence type="predicted"/>
<evidence type="ECO:0000313" key="1">
    <source>
        <dbReference type="EMBL" id="KAF0708612.1"/>
    </source>
</evidence>
<reference evidence="1 2" key="1">
    <citation type="submission" date="2019-08" db="EMBL/GenBank/DDBJ databases">
        <title>Whole genome of Aphis craccivora.</title>
        <authorList>
            <person name="Voronova N.V."/>
            <person name="Shulinski R.S."/>
            <person name="Bandarenka Y.V."/>
            <person name="Zhorov D.G."/>
            <person name="Warner D."/>
        </authorList>
    </citation>
    <scope>NUCLEOTIDE SEQUENCE [LARGE SCALE GENOMIC DNA]</scope>
    <source>
        <strain evidence="1">180601</strain>
        <tissue evidence="1">Whole Body</tissue>
    </source>
</reference>